<feature type="non-terminal residue" evidence="1">
    <location>
        <position position="94"/>
    </location>
</feature>
<dbReference type="PROSITE" id="PS51257">
    <property type="entry name" value="PROKAR_LIPOPROTEIN"/>
    <property type="match status" value="1"/>
</dbReference>
<protein>
    <submittedName>
        <fullName evidence="1">Uncharacterized protein</fullName>
    </submittedName>
</protein>
<dbReference type="EMBL" id="BARV01009855">
    <property type="protein sequence ID" value="GAI04813.1"/>
    <property type="molecule type" value="Genomic_DNA"/>
</dbReference>
<accession>X1KDT3</accession>
<organism evidence="1">
    <name type="scientific">marine sediment metagenome</name>
    <dbReference type="NCBI Taxonomy" id="412755"/>
    <lineage>
        <taxon>unclassified sequences</taxon>
        <taxon>metagenomes</taxon>
        <taxon>ecological metagenomes</taxon>
    </lineage>
</organism>
<sequence>MFKLSDLSENWPRTVAIVLLTVFLLWGFGCPPRTDSIIVEGKKVTMAELQIELDSIIATAEYRVADLERQQQFRDIIFKNALLMVEGGTLNPIG</sequence>
<comment type="caution">
    <text evidence="1">The sequence shown here is derived from an EMBL/GenBank/DDBJ whole genome shotgun (WGS) entry which is preliminary data.</text>
</comment>
<gene>
    <name evidence="1" type="ORF">S06H3_19281</name>
</gene>
<name>X1KDT3_9ZZZZ</name>
<dbReference type="AlphaFoldDB" id="X1KDT3"/>
<evidence type="ECO:0000313" key="1">
    <source>
        <dbReference type="EMBL" id="GAI04813.1"/>
    </source>
</evidence>
<proteinExistence type="predicted"/>
<reference evidence="1" key="1">
    <citation type="journal article" date="2014" name="Front. Microbiol.">
        <title>High frequency of phylogenetically diverse reductive dehalogenase-homologous genes in deep subseafloor sedimentary metagenomes.</title>
        <authorList>
            <person name="Kawai M."/>
            <person name="Futagami T."/>
            <person name="Toyoda A."/>
            <person name="Takaki Y."/>
            <person name="Nishi S."/>
            <person name="Hori S."/>
            <person name="Arai W."/>
            <person name="Tsubouchi T."/>
            <person name="Morono Y."/>
            <person name="Uchiyama I."/>
            <person name="Ito T."/>
            <person name="Fujiyama A."/>
            <person name="Inagaki F."/>
            <person name="Takami H."/>
        </authorList>
    </citation>
    <scope>NUCLEOTIDE SEQUENCE</scope>
    <source>
        <strain evidence="1">Expedition CK06-06</strain>
    </source>
</reference>